<gene>
    <name evidence="2" type="ORF">COO91_02057</name>
</gene>
<dbReference type="RefSeq" id="WP_100898164.1">
    <property type="nucleotide sequence ID" value="NZ_CAWNNC010000001.1"/>
</dbReference>
<feature type="region of interest" description="Disordered" evidence="1">
    <location>
        <begin position="1"/>
        <end position="22"/>
    </location>
</feature>
<sequence>MHEVELLRQQSQMNRSQYESNAADINSDESVAAKYLGYDPNLRLAKLQDAEGNIFYGKADTNGAIARGEDIRLRRGYGIPGYDAMPHVEQKPIDDPSKNLTVIKTDLLYYLEAEKDETTAPNISGEWSFFSGRCRPRFSSTPGFGIYESLEECQSNNSIISAISPTPEDSVRYHYSYTADVGGISFHFATGPTNFERSYLVFYIDTYSSFQSTVYLQSSATVQGGSFIQAGILPRGEIFNGQDIFVQPQEGYGFVDSLRGNYIRFDNTLNFDTSVAVLSARDIGNTTVITPGMNRIIVVLLANVAQVDRPISISGRINVTWNPPPEPVLVGDFYLRKQQNNQAKDIHLGEICLTGGIAYYLSQTPQKTFANIFIMEQEIDEVGQYRFLKKFVIDQAEVTISSYKNPEIAIEEEDWLQPVYNYKLSSLIPANIRPDLTVLGLCLKLPFYIANFNFYKNIFYEIDLYEEQEGVQVQELLRTQPVTIQMKISQLSIDVESNSCSIIKETPKTIKLLTIGDEKARVVAASSLIIKKKYVRS</sequence>
<dbReference type="KEGG" id="nfl:COO91_02057"/>
<evidence type="ECO:0000256" key="1">
    <source>
        <dbReference type="SAM" id="MobiDB-lite"/>
    </source>
</evidence>
<evidence type="ECO:0000313" key="2">
    <source>
        <dbReference type="EMBL" id="AUB36156.1"/>
    </source>
</evidence>
<reference evidence="2 3" key="1">
    <citation type="submission" date="2017-11" db="EMBL/GenBank/DDBJ databases">
        <title>Complete genome of a free-living desiccation-tolerant cyanobacterium and its photosynthetic adaptation to extreme terrestrial habitat.</title>
        <authorList>
            <person name="Shang J."/>
        </authorList>
    </citation>
    <scope>NUCLEOTIDE SEQUENCE [LARGE SCALE GENOMIC DNA]</scope>
    <source>
        <strain evidence="2 3">CCNUN1</strain>
    </source>
</reference>
<protein>
    <submittedName>
        <fullName evidence="2">Uncharacterized protein</fullName>
    </submittedName>
</protein>
<dbReference type="Proteomes" id="UP000232003">
    <property type="component" value="Chromosome"/>
</dbReference>
<keyword evidence="3" id="KW-1185">Reference proteome</keyword>
<name>A0A2K8SL00_9NOSO</name>
<evidence type="ECO:0000313" key="3">
    <source>
        <dbReference type="Proteomes" id="UP000232003"/>
    </source>
</evidence>
<dbReference type="EMBL" id="CP024785">
    <property type="protein sequence ID" value="AUB36156.1"/>
    <property type="molecule type" value="Genomic_DNA"/>
</dbReference>
<proteinExistence type="predicted"/>
<accession>A0A2K8SL00</accession>
<dbReference type="AlphaFoldDB" id="A0A2K8SL00"/>
<organism evidence="2 3">
    <name type="scientific">Nostoc flagelliforme CCNUN1</name>
    <dbReference type="NCBI Taxonomy" id="2038116"/>
    <lineage>
        <taxon>Bacteria</taxon>
        <taxon>Bacillati</taxon>
        <taxon>Cyanobacteriota</taxon>
        <taxon>Cyanophyceae</taxon>
        <taxon>Nostocales</taxon>
        <taxon>Nostocaceae</taxon>
        <taxon>Nostoc</taxon>
    </lineage>
</organism>
<feature type="compositionally biased region" description="Polar residues" evidence="1">
    <location>
        <begin position="8"/>
        <end position="22"/>
    </location>
</feature>
<dbReference type="OrthoDB" id="9992199at2"/>